<keyword evidence="1" id="KW-0732">Signal</keyword>
<dbReference type="AlphaFoldDB" id="A0A3S9MXE8"/>
<dbReference type="InterPro" id="IPR018550">
    <property type="entry name" value="Lipid-A_deacylase-rel"/>
</dbReference>
<evidence type="ECO:0000256" key="1">
    <source>
        <dbReference type="SAM" id="SignalP"/>
    </source>
</evidence>
<accession>A0A3S9MXE8</accession>
<organism evidence="2 3">
    <name type="scientific">Nonlabens ponticola</name>
    <dbReference type="NCBI Taxonomy" id="2496866"/>
    <lineage>
        <taxon>Bacteria</taxon>
        <taxon>Pseudomonadati</taxon>
        <taxon>Bacteroidota</taxon>
        <taxon>Flavobacteriia</taxon>
        <taxon>Flavobacteriales</taxon>
        <taxon>Flavobacteriaceae</taxon>
        <taxon>Nonlabens</taxon>
    </lineage>
</organism>
<dbReference type="SUPFAM" id="SSF56925">
    <property type="entry name" value="OMPA-like"/>
    <property type="match status" value="1"/>
</dbReference>
<dbReference type="KEGG" id="noj:EJ995_06645"/>
<dbReference type="Proteomes" id="UP000279600">
    <property type="component" value="Chromosome"/>
</dbReference>
<proteinExistence type="predicted"/>
<keyword evidence="3" id="KW-1185">Reference proteome</keyword>
<gene>
    <name evidence="2" type="ORF">EJ995_06645</name>
</gene>
<protein>
    <recommendedName>
        <fullName evidence="4">Acyloxyacyl hydrolase</fullName>
    </recommendedName>
</protein>
<dbReference type="EMBL" id="CP034549">
    <property type="protein sequence ID" value="AZQ43925.1"/>
    <property type="molecule type" value="Genomic_DNA"/>
</dbReference>
<dbReference type="Pfam" id="PF09411">
    <property type="entry name" value="PagL"/>
    <property type="match status" value="1"/>
</dbReference>
<feature type="chain" id="PRO_5019257156" description="Acyloxyacyl hydrolase" evidence="1">
    <location>
        <begin position="19"/>
        <end position="400"/>
    </location>
</feature>
<dbReference type="InterPro" id="IPR011250">
    <property type="entry name" value="OMP/PagP_B-barrel"/>
</dbReference>
<sequence>MKKQLFALLFCTAFLMSAQSPDEDYPFLSRTYVQFNLGALFNDFDGDVLEPGFTAGGTSANPFSGRILFGYKITEDLAIQYGVIRPAAWFEFNDVQGTDLSKTVWTNAWSLTARKDFKLSSNWSLFAEAGPVNVTRVGFELGENTVVRDKQYLSILTASGVSYKLNDQWSLMAHAVYIPKDTDNQPAIQQYNLGVQYNLSDLAPADETGVENGGNFFPVNTLQIGYGNDFIGYAPNKILSMNARVAGTRGLGIPIFWYGDAKASNTILVNYTRDVYRSRKFFSLGFGVSATAFESSLDKEWIGAFSIYPQVRFFFWRAAGFDAYATYSVIGPTFITKEDIDGLDTGPRITYQDFVAAGAYLGKDRKWNAELKIIHYSNGNNFTGNAGVAVPIVFQIGRRF</sequence>
<name>A0A3S9MXE8_9FLAO</name>
<reference evidence="2 3" key="1">
    <citation type="submission" date="2018-12" db="EMBL/GenBank/DDBJ databases">
        <title>Complete genome of Nonlabens sp. MJ115.</title>
        <authorList>
            <person name="Choi H.S."/>
            <person name="Jung J."/>
        </authorList>
    </citation>
    <scope>NUCLEOTIDE SEQUENCE [LARGE SCALE GENOMIC DNA]</scope>
    <source>
        <strain evidence="2 3">MJ115</strain>
    </source>
</reference>
<evidence type="ECO:0000313" key="2">
    <source>
        <dbReference type="EMBL" id="AZQ43925.1"/>
    </source>
</evidence>
<dbReference type="RefSeq" id="WP_126446850.1">
    <property type="nucleotide sequence ID" value="NZ_CP034549.1"/>
</dbReference>
<evidence type="ECO:0008006" key="4">
    <source>
        <dbReference type="Google" id="ProtNLM"/>
    </source>
</evidence>
<evidence type="ECO:0000313" key="3">
    <source>
        <dbReference type="Proteomes" id="UP000279600"/>
    </source>
</evidence>
<dbReference type="OrthoDB" id="1196682at2"/>
<dbReference type="Gene3D" id="2.40.160.20">
    <property type="match status" value="2"/>
</dbReference>
<feature type="signal peptide" evidence="1">
    <location>
        <begin position="1"/>
        <end position="18"/>
    </location>
</feature>